<evidence type="ECO:0000313" key="5">
    <source>
        <dbReference type="Proteomes" id="UP000068164"/>
    </source>
</evidence>
<dbReference type="AlphaFoldDB" id="A0A120FIS5"/>
<feature type="compositionally biased region" description="Gly residues" evidence="1">
    <location>
        <begin position="524"/>
        <end position="539"/>
    </location>
</feature>
<feature type="domain" description="Autotransporter" evidence="3">
    <location>
        <begin position="600"/>
        <end position="876"/>
    </location>
</feature>
<feature type="region of interest" description="Disordered" evidence="1">
    <location>
        <begin position="519"/>
        <end position="566"/>
    </location>
</feature>
<dbReference type="SMART" id="SM00869">
    <property type="entry name" value="Autotransporter"/>
    <property type="match status" value="1"/>
</dbReference>
<name>A0A120FIS5_9HYPH</name>
<dbReference type="GO" id="GO:0019867">
    <property type="term" value="C:outer membrane"/>
    <property type="evidence" value="ECO:0007669"/>
    <property type="project" value="InterPro"/>
</dbReference>
<dbReference type="RefSeq" id="WP_062372049.1">
    <property type="nucleotide sequence ID" value="NZ_LNCD01000101.1"/>
</dbReference>
<keyword evidence="5" id="KW-1185">Reference proteome</keyword>
<dbReference type="InterPro" id="IPR011050">
    <property type="entry name" value="Pectin_lyase_fold/virulence"/>
</dbReference>
<proteinExistence type="predicted"/>
<dbReference type="Pfam" id="PF03797">
    <property type="entry name" value="Autotransporter"/>
    <property type="match status" value="1"/>
</dbReference>
<feature type="signal peptide" evidence="2">
    <location>
        <begin position="1"/>
        <end position="40"/>
    </location>
</feature>
<evidence type="ECO:0000313" key="4">
    <source>
        <dbReference type="EMBL" id="KWV47959.1"/>
    </source>
</evidence>
<dbReference type="PROSITE" id="PS51208">
    <property type="entry name" value="AUTOTRANSPORTER"/>
    <property type="match status" value="1"/>
</dbReference>
<protein>
    <recommendedName>
        <fullName evidence="3">Autotransporter domain-containing protein</fullName>
    </recommendedName>
</protein>
<dbReference type="InterPro" id="IPR012332">
    <property type="entry name" value="Autotransporter_pectin_lyase_C"/>
</dbReference>
<accession>A0A120FIS5</accession>
<dbReference type="SUPFAM" id="SSF51126">
    <property type="entry name" value="Pectin lyase-like"/>
    <property type="match status" value="1"/>
</dbReference>
<dbReference type="InterPro" id="IPR043990">
    <property type="entry name" value="AC_1"/>
</dbReference>
<dbReference type="OrthoDB" id="6053567at2"/>
<dbReference type="EMBL" id="LNCD01000101">
    <property type="protein sequence ID" value="KWV47959.1"/>
    <property type="molecule type" value="Genomic_DNA"/>
</dbReference>
<keyword evidence="2" id="KW-0732">Signal</keyword>
<dbReference type="InterPro" id="IPR005546">
    <property type="entry name" value="Autotransporte_beta"/>
</dbReference>
<reference evidence="4 5" key="1">
    <citation type="submission" date="2015-11" db="EMBL/GenBank/DDBJ databases">
        <title>Draft Genome Sequence of the Strain BR 10423 (Rhizobium sp.) isolated from nodules of Mimosa pudica.</title>
        <authorList>
            <person name="Barauna A.C."/>
            <person name="Zilli J.E."/>
            <person name="Simoes-Araujo J.L."/>
            <person name="Reis V.M."/>
            <person name="James E.K."/>
            <person name="Reis F.B.Jr."/>
            <person name="Rouws L.F."/>
            <person name="Passos S.R."/>
            <person name="Gois S.R."/>
        </authorList>
    </citation>
    <scope>NUCLEOTIDE SEQUENCE [LARGE SCALE GENOMIC DNA]</scope>
    <source>
        <strain evidence="4 5">BR10423</strain>
    </source>
</reference>
<feature type="compositionally biased region" description="Acidic residues" evidence="1">
    <location>
        <begin position="540"/>
        <end position="551"/>
    </location>
</feature>
<dbReference type="Pfam" id="PF18883">
    <property type="entry name" value="AC_1"/>
    <property type="match status" value="1"/>
</dbReference>
<dbReference type="Proteomes" id="UP000068164">
    <property type="component" value="Unassembled WGS sequence"/>
</dbReference>
<evidence type="ECO:0000256" key="2">
    <source>
        <dbReference type="SAM" id="SignalP"/>
    </source>
</evidence>
<dbReference type="SUPFAM" id="SSF103515">
    <property type="entry name" value="Autotransporter"/>
    <property type="match status" value="1"/>
</dbReference>
<dbReference type="InterPro" id="IPR006315">
    <property type="entry name" value="OM_autotransptr_brl_dom"/>
</dbReference>
<dbReference type="InterPro" id="IPR036709">
    <property type="entry name" value="Autotransporte_beta_dom_sf"/>
</dbReference>
<dbReference type="NCBIfam" id="TIGR01414">
    <property type="entry name" value="autotrans_barl"/>
    <property type="match status" value="1"/>
</dbReference>
<dbReference type="Gene3D" id="2.160.20.20">
    <property type="match status" value="1"/>
</dbReference>
<organism evidence="4 5">
    <name type="scientific">Rhizobium altiplani</name>
    <dbReference type="NCBI Taxonomy" id="1864509"/>
    <lineage>
        <taxon>Bacteria</taxon>
        <taxon>Pseudomonadati</taxon>
        <taxon>Pseudomonadota</taxon>
        <taxon>Alphaproteobacteria</taxon>
        <taxon>Hyphomicrobiales</taxon>
        <taxon>Rhizobiaceae</taxon>
        <taxon>Rhizobium/Agrobacterium group</taxon>
        <taxon>Rhizobium</taxon>
    </lineage>
</organism>
<comment type="caution">
    <text evidence="4">The sequence shown here is derived from an EMBL/GenBank/DDBJ whole genome shotgun (WGS) entry which is preliminary data.</text>
</comment>
<sequence length="876" mass="92044">MRKWHGSSKYRRKSFPSPRKRSLPPLVGILSFFITLPAFADCDPASPTSGQTVTCTGNPSGYSSTASLGTLTVDILSGTNFNGPLTLSNIGTLGVTTAGNLQSVTLDNNGFITFVNSGNINSGLVITGNGTYSVTNNANASINSVFSFTGNSNNTITNNGTLNPGITVNGDGTTTILNNAGSFINNGVFINGASQTRIDNYGTIQSNTLLGTGNDTIVNYNPGVINGTVDQRAGNDLFQMLGGRVNTSVNQSAGTDRFELSGGEVTGFLNAGADNDSMLWTGGLIGGIDMGDANDVAVFQGLTDTQLKTIQINGGQGSDTLTWQNTQGSNPNRLINWELISLEQGSTLKMNNNLVLGDSGTSSGALRIDSTSVLNGSGFQSTISPATAGARVTVTNAGVIDLTTGSNSTSDSLKIVGNYVGNSGQVWLQSTLGNDSSAADKLVIDSGTASGSTGIVETNVGGAGDETDQGILVVEAINGATTANGSFFLSRRVSAGIYEYLLYKGSSVPGTVNNWYLRNESGDDGGGGDNGGGDNGGGGDGDDGDDLDGDGGDPGTFDPGPTIRPEVPIMTVVPAVSRGLLRTTLGTFHERHGEQDWMAREEAGNAVWTRVFGESYDQDLTRLLDETYDGQALGFEIGAPFYEREGKGVLDTFGVFAGYSRAWGDITGDALNLNSIHVGDLSIDAYSLAAYWTRTWDNGSYIDGVLMNSWLDTDTHSIGGYDSSFNGNAVTASLEAGTRFTATDHWSIEPQGQIIWQYLNFDEAHDPGGTINYDNNDAFTGRVGLRLQGDYDYEGKPVSPFLLANLWHEFETTDVVTFNTLPVDATRKATMLELGGGATADLSENVRVYANASYYFNLGGEDFSAVSGRVGLRIVW</sequence>
<evidence type="ECO:0000259" key="3">
    <source>
        <dbReference type="PROSITE" id="PS51208"/>
    </source>
</evidence>
<dbReference type="Gene3D" id="2.40.128.130">
    <property type="entry name" value="Autotransporter beta-domain"/>
    <property type="match status" value="1"/>
</dbReference>
<dbReference type="CDD" id="cd01344">
    <property type="entry name" value="PL2_Passenger_AT"/>
    <property type="match status" value="1"/>
</dbReference>
<feature type="region of interest" description="Disordered" evidence="1">
    <location>
        <begin position="1"/>
        <end position="20"/>
    </location>
</feature>
<feature type="chain" id="PRO_5007165316" description="Autotransporter domain-containing protein" evidence="2">
    <location>
        <begin position="41"/>
        <end position="876"/>
    </location>
</feature>
<gene>
    <name evidence="4" type="ORF">AS026_12885</name>
</gene>
<evidence type="ECO:0000256" key="1">
    <source>
        <dbReference type="SAM" id="MobiDB-lite"/>
    </source>
</evidence>